<keyword evidence="5" id="KW-1185">Reference proteome</keyword>
<keyword evidence="2" id="KW-0812">Transmembrane</keyword>
<organism evidence="4 5">
    <name type="scientific">Nocardia bovistercoris</name>
    <dbReference type="NCBI Taxonomy" id="2785916"/>
    <lineage>
        <taxon>Bacteria</taxon>
        <taxon>Bacillati</taxon>
        <taxon>Actinomycetota</taxon>
        <taxon>Actinomycetes</taxon>
        <taxon>Mycobacteriales</taxon>
        <taxon>Nocardiaceae</taxon>
        <taxon>Nocardia</taxon>
    </lineage>
</organism>
<reference evidence="4" key="1">
    <citation type="submission" date="2020-11" db="EMBL/GenBank/DDBJ databases">
        <title>Nocardia NEAU-351.nov., a novel actinomycete isolated from the cow dung.</title>
        <authorList>
            <person name="Zhang X."/>
        </authorList>
    </citation>
    <scope>NUCLEOTIDE SEQUENCE</scope>
    <source>
        <strain evidence="4">NEAU-351</strain>
    </source>
</reference>
<evidence type="ECO:0000259" key="3">
    <source>
        <dbReference type="Pfam" id="PF26527"/>
    </source>
</evidence>
<evidence type="ECO:0000313" key="5">
    <source>
        <dbReference type="Proteomes" id="UP000655751"/>
    </source>
</evidence>
<sequence length="217" mass="22488">MAHASVAPTYAPRPNTGPQAPPPEEDVFARMIDRSKRRRRIPRWAAPLAGSLAAVILVGLAFFQFRGGPAPQSVASSTSAEVVVVPGSTEGRAVAQCPAERVGDRIQGNGAGGVDSGPAVIFAFQHAYYVTRSASQARSFVSPNASVSTTPAIQRGIDSIPAGTNYCVSMTPGPTGGQYLVAVTEYRPGTAAFTYTAQSVTTARVGDRTLITAIAPA</sequence>
<dbReference type="AlphaFoldDB" id="A0A931I6F3"/>
<dbReference type="InterPro" id="IPR058489">
    <property type="entry name" value="DUF8176"/>
</dbReference>
<proteinExistence type="predicted"/>
<evidence type="ECO:0000256" key="2">
    <source>
        <dbReference type="SAM" id="Phobius"/>
    </source>
</evidence>
<evidence type="ECO:0000256" key="1">
    <source>
        <dbReference type="SAM" id="MobiDB-lite"/>
    </source>
</evidence>
<name>A0A931I6F3_9NOCA</name>
<dbReference type="EMBL" id="JADMLG010000001">
    <property type="protein sequence ID" value="MBH0774763.1"/>
    <property type="molecule type" value="Genomic_DNA"/>
</dbReference>
<comment type="caution">
    <text evidence="4">The sequence shown here is derived from an EMBL/GenBank/DDBJ whole genome shotgun (WGS) entry which is preliminary data.</text>
</comment>
<feature type="domain" description="DUF8176" evidence="3">
    <location>
        <begin position="95"/>
        <end position="215"/>
    </location>
</feature>
<keyword evidence="2" id="KW-0472">Membrane</keyword>
<dbReference type="Pfam" id="PF26527">
    <property type="entry name" value="DUF8176"/>
    <property type="match status" value="1"/>
</dbReference>
<dbReference type="RefSeq" id="WP_196147131.1">
    <property type="nucleotide sequence ID" value="NZ_JADMLG010000001.1"/>
</dbReference>
<keyword evidence="2" id="KW-1133">Transmembrane helix</keyword>
<feature type="transmembrane region" description="Helical" evidence="2">
    <location>
        <begin position="44"/>
        <end position="63"/>
    </location>
</feature>
<feature type="region of interest" description="Disordered" evidence="1">
    <location>
        <begin position="1"/>
        <end position="25"/>
    </location>
</feature>
<gene>
    <name evidence="4" type="ORF">IT779_00500</name>
</gene>
<dbReference type="Proteomes" id="UP000655751">
    <property type="component" value="Unassembled WGS sequence"/>
</dbReference>
<protein>
    <recommendedName>
        <fullName evidence="3">DUF8176 domain-containing protein</fullName>
    </recommendedName>
</protein>
<accession>A0A931I6F3</accession>
<evidence type="ECO:0000313" key="4">
    <source>
        <dbReference type="EMBL" id="MBH0774763.1"/>
    </source>
</evidence>